<evidence type="ECO:0000256" key="1">
    <source>
        <dbReference type="SAM" id="Phobius"/>
    </source>
</evidence>
<gene>
    <name evidence="2" type="ORF">HC757_15290</name>
</gene>
<feature type="transmembrane region" description="Helical" evidence="1">
    <location>
        <begin position="82"/>
        <end position="105"/>
    </location>
</feature>
<dbReference type="EMBL" id="JAAXYH010000013">
    <property type="protein sequence ID" value="NMH66522.1"/>
    <property type="molecule type" value="Genomic_DNA"/>
</dbReference>
<comment type="caution">
    <text evidence="2">The sequence shown here is derived from an EMBL/GenBank/DDBJ whole genome shotgun (WGS) entry which is preliminary data.</text>
</comment>
<dbReference type="AlphaFoldDB" id="A0A972FVS6"/>
<reference evidence="2" key="1">
    <citation type="submission" date="2020-04" db="EMBL/GenBank/DDBJ databases">
        <title>Description of Shewanella salipaludis sp. nov., isolated from a salt marsh.</title>
        <authorList>
            <person name="Park S."/>
            <person name="Yoon J.-H."/>
        </authorList>
    </citation>
    <scope>NUCLEOTIDE SEQUENCE</scope>
    <source>
        <strain evidence="2">SHSM-M6</strain>
    </source>
</reference>
<proteinExistence type="predicted"/>
<organism evidence="2 3">
    <name type="scientific">Shewanella salipaludis</name>
    <dbReference type="NCBI Taxonomy" id="2723052"/>
    <lineage>
        <taxon>Bacteria</taxon>
        <taxon>Pseudomonadati</taxon>
        <taxon>Pseudomonadota</taxon>
        <taxon>Gammaproteobacteria</taxon>
        <taxon>Alteromonadales</taxon>
        <taxon>Shewanellaceae</taxon>
        <taxon>Shewanella</taxon>
    </lineage>
</organism>
<keyword evidence="1" id="KW-0472">Membrane</keyword>
<feature type="transmembrane region" description="Helical" evidence="1">
    <location>
        <begin position="49"/>
        <end position="70"/>
    </location>
</feature>
<protein>
    <submittedName>
        <fullName evidence="2">Uncharacterized protein</fullName>
    </submittedName>
</protein>
<evidence type="ECO:0000313" key="3">
    <source>
        <dbReference type="Proteomes" id="UP000737113"/>
    </source>
</evidence>
<dbReference type="Proteomes" id="UP000737113">
    <property type="component" value="Unassembled WGS sequence"/>
</dbReference>
<keyword evidence="1" id="KW-1133">Transmembrane helix</keyword>
<dbReference type="RefSeq" id="WP_169565249.1">
    <property type="nucleotide sequence ID" value="NZ_JAAXYH010000013.1"/>
</dbReference>
<keyword evidence="1" id="KW-0812">Transmembrane</keyword>
<evidence type="ECO:0000313" key="2">
    <source>
        <dbReference type="EMBL" id="NMH66522.1"/>
    </source>
</evidence>
<keyword evidence="3" id="KW-1185">Reference proteome</keyword>
<feature type="transmembrane region" description="Helical" evidence="1">
    <location>
        <begin position="117"/>
        <end position="135"/>
    </location>
</feature>
<sequence length="140" mass="15557">MSKSEQNAEVWQTTLKRSTLSLGLWSGSWLLSTALLAFGPRFLWQFDTLYSLLALMLNLGVGAVMIRANIRQVQAMDELARKIFLDAAAITLGVGLVCACSYGIMEDIRLISFEPDISHLMILMGLTFLVGVLAGNRRYR</sequence>
<name>A0A972FVS6_9GAMM</name>
<accession>A0A972FVS6</accession>
<feature type="transmembrane region" description="Helical" evidence="1">
    <location>
        <begin position="20"/>
        <end position="43"/>
    </location>
</feature>